<dbReference type="InterPro" id="IPR000330">
    <property type="entry name" value="SNF2_N"/>
</dbReference>
<dbReference type="SUPFAM" id="SSF52540">
    <property type="entry name" value="P-loop containing nucleoside triphosphate hydrolases"/>
    <property type="match status" value="1"/>
</dbReference>
<dbReference type="AlphaFoldDB" id="A0A6J2JF33"/>
<organism evidence="3 4">
    <name type="scientific">Bombyx mandarina</name>
    <name type="common">Wild silk moth</name>
    <name type="synonym">Wild silkworm</name>
    <dbReference type="NCBI Taxonomy" id="7092"/>
    <lineage>
        <taxon>Eukaryota</taxon>
        <taxon>Metazoa</taxon>
        <taxon>Ecdysozoa</taxon>
        <taxon>Arthropoda</taxon>
        <taxon>Hexapoda</taxon>
        <taxon>Insecta</taxon>
        <taxon>Pterygota</taxon>
        <taxon>Neoptera</taxon>
        <taxon>Endopterygota</taxon>
        <taxon>Lepidoptera</taxon>
        <taxon>Glossata</taxon>
        <taxon>Ditrysia</taxon>
        <taxon>Bombycoidea</taxon>
        <taxon>Bombycidae</taxon>
        <taxon>Bombycinae</taxon>
        <taxon>Bombyx</taxon>
    </lineage>
</organism>
<name>A0A6J2JF33_BOMMA</name>
<evidence type="ECO:0000259" key="2">
    <source>
        <dbReference type="Pfam" id="PF00176"/>
    </source>
</evidence>
<dbReference type="GO" id="GO:0005524">
    <property type="term" value="F:ATP binding"/>
    <property type="evidence" value="ECO:0007669"/>
    <property type="project" value="InterPro"/>
</dbReference>
<dbReference type="KEGG" id="bman:114241314"/>
<feature type="region of interest" description="Disordered" evidence="1">
    <location>
        <begin position="281"/>
        <end position="301"/>
    </location>
</feature>
<gene>
    <name evidence="4 5" type="primary">LOC114241314</name>
</gene>
<reference evidence="4 5" key="1">
    <citation type="submission" date="2025-04" db="UniProtKB">
        <authorList>
            <consortium name="RefSeq"/>
        </authorList>
    </citation>
    <scope>IDENTIFICATION</scope>
    <source>
        <tissue evidence="4 5">Silk gland</tissue>
    </source>
</reference>
<sequence length="464" mass="53925">MSLVMNLSSPRRRLYLSKDGNGVYIDNCNLPQHQRDGIRFIYRQFELKNPGIILNDPSGYGKKLQVVLFIKAIRHALEDSVLIICNDNDAVIWLEHFREWTDFYDEVCIENFNPYKKRFVFINTMQNLQAFTSRQRSVIIIDNDIITKEMLKLSYRCNFKIWMTSVEMKKNLELFSGVYSWLFPKEKVEIDKFKINDGDASDYVTKTILFDAFTEEFLKRSEDFLMPFSVNKKPSTSVKQSRKRKDITGTKIKRTKRAIIDDDDDDDDNYIKVNSDIKHNNADVTNKNDNSKSENGVNDTGDQLKMDVETFREPCSEMKVPELCDKIVNNMDSVDLFELDEMIGFNNISYNDVKQAIINVESDLVNDDQIKNIESETKNSCNLLLNKVDNTNKVSENTVDTTNKVSLNKDDNEVIDDHKMSVEESEVDDPNDSTQSHKSIDTIMKEYEHKIYDKFKGSLLDSLF</sequence>
<dbReference type="RefSeq" id="XP_028027909.1">
    <property type="nucleotide sequence ID" value="XM_028172108.1"/>
</dbReference>
<dbReference type="Pfam" id="PF00176">
    <property type="entry name" value="SNF2-rel_dom"/>
    <property type="match status" value="1"/>
</dbReference>
<dbReference type="GeneID" id="114241314"/>
<keyword evidence="3" id="KW-1185">Reference proteome</keyword>
<feature type="domain" description="SNF2 N-terminal" evidence="2">
    <location>
        <begin position="33"/>
        <end position="195"/>
    </location>
</feature>
<dbReference type="RefSeq" id="XP_028027908.1">
    <property type="nucleotide sequence ID" value="XM_028172107.1"/>
</dbReference>
<protein>
    <submittedName>
        <fullName evidence="4">Uncharacterized protein LOC114241314 isoform X1</fullName>
    </submittedName>
    <submittedName>
        <fullName evidence="5">Uncharacterized protein LOC114241314 isoform X2</fullName>
    </submittedName>
</protein>
<dbReference type="InterPro" id="IPR027417">
    <property type="entry name" value="P-loop_NTPase"/>
</dbReference>
<evidence type="ECO:0000313" key="4">
    <source>
        <dbReference type="RefSeq" id="XP_028027908.1"/>
    </source>
</evidence>
<dbReference type="Gene3D" id="3.40.50.10810">
    <property type="entry name" value="Tandem AAA-ATPase domain"/>
    <property type="match status" value="1"/>
</dbReference>
<evidence type="ECO:0000313" key="3">
    <source>
        <dbReference type="Proteomes" id="UP000504629"/>
    </source>
</evidence>
<evidence type="ECO:0000256" key="1">
    <source>
        <dbReference type="SAM" id="MobiDB-lite"/>
    </source>
</evidence>
<dbReference type="Proteomes" id="UP000504629">
    <property type="component" value="Unplaced"/>
</dbReference>
<dbReference type="OrthoDB" id="6819249at2759"/>
<evidence type="ECO:0000313" key="5">
    <source>
        <dbReference type="RefSeq" id="XP_028027909.1"/>
    </source>
</evidence>
<proteinExistence type="predicted"/>
<feature type="compositionally biased region" description="Polar residues" evidence="1">
    <location>
        <begin position="282"/>
        <end position="301"/>
    </location>
</feature>
<dbReference type="InterPro" id="IPR038718">
    <property type="entry name" value="SNF2-like_sf"/>
</dbReference>
<accession>A0A6J2JF33</accession>